<reference evidence="12" key="1">
    <citation type="journal article" date="2020" name="Fungal Divers.">
        <title>Resolving the Mortierellaceae phylogeny through synthesis of multi-gene phylogenetics and phylogenomics.</title>
        <authorList>
            <person name="Vandepol N."/>
            <person name="Liber J."/>
            <person name="Desiro A."/>
            <person name="Na H."/>
            <person name="Kennedy M."/>
            <person name="Barry K."/>
            <person name="Grigoriev I.V."/>
            <person name="Miller A.N."/>
            <person name="O'Donnell K."/>
            <person name="Stajich J.E."/>
            <person name="Bonito G."/>
        </authorList>
    </citation>
    <scope>NUCLEOTIDE SEQUENCE</scope>
    <source>
        <strain evidence="12">KOD948</strain>
    </source>
</reference>
<dbReference type="PROSITE" id="PS52048">
    <property type="entry name" value="UCH_DOMAIN"/>
    <property type="match status" value="1"/>
</dbReference>
<feature type="active site" description="Proton donor" evidence="8">
    <location>
        <position position="236"/>
    </location>
</feature>
<feature type="active site" description="Nucleophile" evidence="8">
    <location>
        <position position="98"/>
    </location>
</feature>
<accession>A0A9P6QFP2</accession>
<sequence>MTSDTPFTQLGGKWSTIESSPAVFNALMKENGIRGVHVKYIFSLDQMSFEFLESQGPVYGFIFLLKPQAGRLSRAEELAENVDTSSVFFANQVIPDACGTQALLSIVLNCPQVDIGPMLNNFKEFTAAFDPLNKGLALTNCQALRENHNKFAGHFEQYPTLPLSVLEADKKSESKDKKKRQQKQQKGKEGQKGQKRPTSTKRRQQQQDEEEEEEGEEEKEKDEEQGPELTDSDAFHYIAYVHIDGYVWELDGLQARPERLRACGAEKWVEEARIQLATRMQSYDREEEGFVVLALVKDPILVQEERLTKAETSSKVVNDNKTREKTLDMEKEIRSLRREREVEEMESAEMQADYAPAIEAFLKGYLALGERAQSDRSQRQNGRKSSQGVIS</sequence>
<evidence type="ECO:0000256" key="5">
    <source>
        <dbReference type="ARBA" id="ARBA00022786"/>
    </source>
</evidence>
<feature type="site" description="Transition state stabilizer" evidence="8">
    <location>
        <position position="92"/>
    </location>
</feature>
<feature type="compositionally biased region" description="Acidic residues" evidence="10">
    <location>
        <begin position="207"/>
        <end position="226"/>
    </location>
</feature>
<keyword evidence="6 8" id="KW-0378">Hydrolase</keyword>
<dbReference type="Pfam" id="PF01088">
    <property type="entry name" value="Peptidase_C12"/>
    <property type="match status" value="1"/>
</dbReference>
<feature type="compositionally biased region" description="Basic residues" evidence="10">
    <location>
        <begin position="193"/>
        <end position="204"/>
    </location>
</feature>
<evidence type="ECO:0000256" key="4">
    <source>
        <dbReference type="ARBA" id="ARBA00022670"/>
    </source>
</evidence>
<comment type="catalytic activity">
    <reaction evidence="1 8">
        <text>Thiol-dependent hydrolysis of ester, thioester, amide, peptide and isopeptide bonds formed by the C-terminal Gly of ubiquitin (a 76-residue protein attached to proteins as an intracellular targeting signal).</text>
        <dbReference type="EC" id="3.4.19.12"/>
    </reaction>
</comment>
<evidence type="ECO:0000256" key="9">
    <source>
        <dbReference type="SAM" id="Coils"/>
    </source>
</evidence>
<evidence type="ECO:0000313" key="12">
    <source>
        <dbReference type="EMBL" id="KAG0267614.1"/>
    </source>
</evidence>
<dbReference type="SUPFAM" id="SSF54001">
    <property type="entry name" value="Cysteine proteinases"/>
    <property type="match status" value="1"/>
</dbReference>
<keyword evidence="5 8" id="KW-0833">Ubl conjugation pathway</keyword>
<dbReference type="GO" id="GO:0006511">
    <property type="term" value="P:ubiquitin-dependent protein catabolic process"/>
    <property type="evidence" value="ECO:0007669"/>
    <property type="project" value="UniProtKB-UniRule"/>
</dbReference>
<name>A0A9P6QFP2_9FUNG</name>
<keyword evidence="13" id="KW-1185">Reference proteome</keyword>
<dbReference type="Gene3D" id="3.40.532.10">
    <property type="entry name" value="Peptidase C12, ubiquitin carboxyl-terminal hydrolase"/>
    <property type="match status" value="1"/>
</dbReference>
<feature type="compositionally biased region" description="Polar residues" evidence="10">
    <location>
        <begin position="379"/>
        <end position="391"/>
    </location>
</feature>
<dbReference type="Proteomes" id="UP000726737">
    <property type="component" value="Unassembled WGS sequence"/>
</dbReference>
<evidence type="ECO:0000256" key="8">
    <source>
        <dbReference type="PROSITE-ProRule" id="PRU01393"/>
    </source>
</evidence>
<keyword evidence="4 8" id="KW-0645">Protease</keyword>
<feature type="region of interest" description="Disordered" evidence="10">
    <location>
        <begin position="372"/>
        <end position="391"/>
    </location>
</feature>
<feature type="region of interest" description="Disordered" evidence="10">
    <location>
        <begin position="170"/>
        <end position="230"/>
    </location>
</feature>
<feature type="domain" description="UCH catalytic" evidence="11">
    <location>
        <begin position="13"/>
        <end position="297"/>
    </location>
</feature>
<dbReference type="GO" id="GO:0016579">
    <property type="term" value="P:protein deubiquitination"/>
    <property type="evidence" value="ECO:0007669"/>
    <property type="project" value="TreeGrafter"/>
</dbReference>
<organism evidence="12 13">
    <name type="scientific">Mortierella polycephala</name>
    <dbReference type="NCBI Taxonomy" id="41804"/>
    <lineage>
        <taxon>Eukaryota</taxon>
        <taxon>Fungi</taxon>
        <taxon>Fungi incertae sedis</taxon>
        <taxon>Mucoromycota</taxon>
        <taxon>Mortierellomycotina</taxon>
        <taxon>Mortierellomycetes</taxon>
        <taxon>Mortierellales</taxon>
        <taxon>Mortierellaceae</taxon>
        <taxon>Mortierella</taxon>
    </lineage>
</organism>
<protein>
    <recommendedName>
        <fullName evidence="3 8">ubiquitinyl hydrolase 1</fullName>
        <ecNumber evidence="3 8">3.4.19.12</ecNumber>
    </recommendedName>
</protein>
<evidence type="ECO:0000256" key="6">
    <source>
        <dbReference type="ARBA" id="ARBA00022801"/>
    </source>
</evidence>
<dbReference type="PANTHER" id="PTHR10589">
    <property type="entry name" value="UBIQUITIN CARBOXYL-TERMINAL HYDROLASE"/>
    <property type="match status" value="1"/>
</dbReference>
<evidence type="ECO:0000256" key="7">
    <source>
        <dbReference type="ARBA" id="ARBA00022807"/>
    </source>
</evidence>
<evidence type="ECO:0000259" key="11">
    <source>
        <dbReference type="PROSITE" id="PS52048"/>
    </source>
</evidence>
<proteinExistence type="inferred from homology"/>
<evidence type="ECO:0000313" key="13">
    <source>
        <dbReference type="Proteomes" id="UP000726737"/>
    </source>
</evidence>
<dbReference type="EMBL" id="JAAAJA010000002">
    <property type="protein sequence ID" value="KAG0267614.1"/>
    <property type="molecule type" value="Genomic_DNA"/>
</dbReference>
<feature type="site" description="Important for enzyme activity" evidence="8">
    <location>
        <position position="251"/>
    </location>
</feature>
<dbReference type="GO" id="GO:0004843">
    <property type="term" value="F:cysteine-type deubiquitinase activity"/>
    <property type="evidence" value="ECO:0007669"/>
    <property type="project" value="UniProtKB-UniRule"/>
</dbReference>
<keyword evidence="7 8" id="KW-0788">Thiol protease</keyword>
<dbReference type="EC" id="3.4.19.12" evidence="3 8"/>
<dbReference type="InterPro" id="IPR036959">
    <property type="entry name" value="Peptidase_C12_UCH_sf"/>
</dbReference>
<dbReference type="InterPro" id="IPR001578">
    <property type="entry name" value="Peptidase_C12_UCH"/>
</dbReference>
<evidence type="ECO:0000256" key="10">
    <source>
        <dbReference type="SAM" id="MobiDB-lite"/>
    </source>
</evidence>
<evidence type="ECO:0000256" key="3">
    <source>
        <dbReference type="ARBA" id="ARBA00012759"/>
    </source>
</evidence>
<gene>
    <name evidence="12" type="ORF">BG011_002922</name>
</gene>
<feature type="coiled-coil region" evidence="9">
    <location>
        <begin position="326"/>
        <end position="353"/>
    </location>
</feature>
<keyword evidence="9" id="KW-0175">Coiled coil</keyword>
<comment type="caution">
    <text evidence="12">The sequence shown here is derived from an EMBL/GenBank/DDBJ whole genome shotgun (WGS) entry which is preliminary data.</text>
</comment>
<dbReference type="AlphaFoldDB" id="A0A9P6QFP2"/>
<comment type="similarity">
    <text evidence="2 8">Belongs to the peptidase C12 family.</text>
</comment>
<evidence type="ECO:0000256" key="2">
    <source>
        <dbReference type="ARBA" id="ARBA00009326"/>
    </source>
</evidence>
<evidence type="ECO:0000256" key="1">
    <source>
        <dbReference type="ARBA" id="ARBA00000707"/>
    </source>
</evidence>
<dbReference type="InterPro" id="IPR038765">
    <property type="entry name" value="Papain-like_cys_pep_sf"/>
</dbReference>
<dbReference type="GO" id="GO:0005737">
    <property type="term" value="C:cytoplasm"/>
    <property type="evidence" value="ECO:0007669"/>
    <property type="project" value="TreeGrafter"/>
</dbReference>
<dbReference type="PANTHER" id="PTHR10589:SF16">
    <property type="entry name" value="UBIQUITIN CARBOXYL-TERMINAL HYDROLASE ISOZYME L5"/>
    <property type="match status" value="1"/>
</dbReference>
<dbReference type="OrthoDB" id="1924260at2759"/>